<dbReference type="AlphaFoldDB" id="A0A3E1EYD1"/>
<keyword evidence="3" id="KW-1185">Reference proteome</keyword>
<evidence type="ECO:0000313" key="2">
    <source>
        <dbReference type="EMBL" id="RFC54483.1"/>
    </source>
</evidence>
<name>A0A3E1EYD1_9FLAO</name>
<dbReference type="EMBL" id="QURB01000004">
    <property type="protein sequence ID" value="RFC54483.1"/>
    <property type="molecule type" value="Genomic_DNA"/>
</dbReference>
<evidence type="ECO:0000256" key="1">
    <source>
        <dbReference type="SAM" id="Phobius"/>
    </source>
</evidence>
<comment type="caution">
    <text evidence="2">The sequence shown here is derived from an EMBL/GenBank/DDBJ whole genome shotgun (WGS) entry which is preliminary data.</text>
</comment>
<keyword evidence="1" id="KW-0812">Transmembrane</keyword>
<evidence type="ECO:0000313" key="3">
    <source>
        <dbReference type="Proteomes" id="UP000257127"/>
    </source>
</evidence>
<sequence length="121" mass="14168">MKSKLKRGLNFLMLIFLMISAIYVFFYYVSADQIADLRNLPTAILVAVIVYLAIQFVKRYLQKVMPWYNWLYYIGIIAIIIPLPLFSVEGDWVFSVTRWGSLFLLIPPVIEFLVLLKAKEK</sequence>
<protein>
    <submittedName>
        <fullName evidence="2">Uncharacterized protein</fullName>
    </submittedName>
</protein>
<dbReference type="Proteomes" id="UP000257127">
    <property type="component" value="Unassembled WGS sequence"/>
</dbReference>
<proteinExistence type="predicted"/>
<feature type="transmembrane region" description="Helical" evidence="1">
    <location>
        <begin position="70"/>
        <end position="87"/>
    </location>
</feature>
<reference evidence="2 3" key="1">
    <citation type="submission" date="2018-08" db="EMBL/GenBank/DDBJ databases">
        <title>The draft genome squence of Brumimicrobium sp. N62.</title>
        <authorList>
            <person name="Du Z.-J."/>
            <person name="Luo H.-R."/>
        </authorList>
    </citation>
    <scope>NUCLEOTIDE SEQUENCE [LARGE SCALE GENOMIC DNA]</scope>
    <source>
        <strain evidence="2 3">N62</strain>
    </source>
</reference>
<organism evidence="2 3">
    <name type="scientific">Brumimicrobium aurantiacum</name>
    <dbReference type="NCBI Taxonomy" id="1737063"/>
    <lineage>
        <taxon>Bacteria</taxon>
        <taxon>Pseudomonadati</taxon>
        <taxon>Bacteroidota</taxon>
        <taxon>Flavobacteriia</taxon>
        <taxon>Flavobacteriales</taxon>
        <taxon>Crocinitomicaceae</taxon>
        <taxon>Brumimicrobium</taxon>
    </lineage>
</organism>
<keyword evidence="1" id="KW-0472">Membrane</keyword>
<gene>
    <name evidence="2" type="ORF">DXU93_08670</name>
</gene>
<dbReference type="RefSeq" id="WP_116880886.1">
    <property type="nucleotide sequence ID" value="NZ_QURB01000004.1"/>
</dbReference>
<feature type="transmembrane region" description="Helical" evidence="1">
    <location>
        <begin position="9"/>
        <end position="28"/>
    </location>
</feature>
<accession>A0A3E1EYD1</accession>
<feature type="transmembrane region" description="Helical" evidence="1">
    <location>
        <begin position="40"/>
        <end position="58"/>
    </location>
</feature>
<dbReference type="OrthoDB" id="1467595at2"/>
<feature type="transmembrane region" description="Helical" evidence="1">
    <location>
        <begin position="99"/>
        <end position="116"/>
    </location>
</feature>
<keyword evidence="1" id="KW-1133">Transmembrane helix</keyword>